<evidence type="ECO:0000256" key="1">
    <source>
        <dbReference type="ARBA" id="ARBA00004571"/>
    </source>
</evidence>
<dbReference type="Pfam" id="PF07715">
    <property type="entry name" value="Plug"/>
    <property type="match status" value="1"/>
</dbReference>
<dbReference type="Gene3D" id="3.55.50.30">
    <property type="match status" value="1"/>
</dbReference>
<dbReference type="Gene3D" id="2.170.130.10">
    <property type="entry name" value="TonB-dependent receptor, plug domain"/>
    <property type="match status" value="1"/>
</dbReference>
<dbReference type="Gene3D" id="2.60.40.1120">
    <property type="entry name" value="Carboxypeptidase-like, regulatory domain"/>
    <property type="match status" value="1"/>
</dbReference>
<dbReference type="AlphaFoldDB" id="A0AAU9DB00"/>
<dbReference type="InterPro" id="IPR023996">
    <property type="entry name" value="TonB-dep_OMP_SusC/RagA"/>
</dbReference>
<dbReference type="InterPro" id="IPR037066">
    <property type="entry name" value="Plug_dom_sf"/>
</dbReference>
<dbReference type="Proteomes" id="UP001348817">
    <property type="component" value="Chromosome"/>
</dbReference>
<evidence type="ECO:0000256" key="4">
    <source>
        <dbReference type="ARBA" id="ARBA00022496"/>
    </source>
</evidence>
<reference evidence="14 15" key="1">
    <citation type="submission" date="2021-12" db="EMBL/GenBank/DDBJ databases">
        <title>Genome sequencing of bacteria with rrn-lacking chromosome and rrn-plasmid.</title>
        <authorList>
            <person name="Anda M."/>
            <person name="Iwasaki W."/>
        </authorList>
    </citation>
    <scope>NUCLEOTIDE SEQUENCE [LARGE SCALE GENOMIC DNA]</scope>
    <source>
        <strain evidence="14 15">DSM 100852</strain>
    </source>
</reference>
<dbReference type="NCBIfam" id="TIGR04057">
    <property type="entry name" value="SusC_RagA_signa"/>
    <property type="match status" value="1"/>
</dbReference>
<dbReference type="InterPro" id="IPR023997">
    <property type="entry name" value="TonB-dep_OMP_SusC/RagA_CS"/>
</dbReference>
<keyword evidence="4" id="KW-0410">Iron transport</keyword>
<dbReference type="SMART" id="SM00965">
    <property type="entry name" value="STN"/>
    <property type="match status" value="1"/>
</dbReference>
<dbReference type="NCBIfam" id="TIGR04056">
    <property type="entry name" value="OMP_RagA_SusC"/>
    <property type="match status" value="1"/>
</dbReference>
<dbReference type="Gene3D" id="2.40.170.20">
    <property type="entry name" value="TonB-dependent receptor, beta-barrel domain"/>
    <property type="match status" value="1"/>
</dbReference>
<keyword evidence="7 11" id="KW-0798">TonB box</keyword>
<dbReference type="InterPro" id="IPR039426">
    <property type="entry name" value="TonB-dep_rcpt-like"/>
</dbReference>
<dbReference type="GO" id="GO:0009279">
    <property type="term" value="C:cell outer membrane"/>
    <property type="evidence" value="ECO:0007669"/>
    <property type="project" value="UniProtKB-SubCell"/>
</dbReference>
<feature type="domain" description="Secretin/TonB short N-terminal" evidence="13">
    <location>
        <begin position="71"/>
        <end position="122"/>
    </location>
</feature>
<evidence type="ECO:0000256" key="2">
    <source>
        <dbReference type="ARBA" id="ARBA00022448"/>
    </source>
</evidence>
<keyword evidence="4" id="KW-0406">Ion transport</keyword>
<keyword evidence="5 10" id="KW-0812">Transmembrane</keyword>
<evidence type="ECO:0000256" key="3">
    <source>
        <dbReference type="ARBA" id="ARBA00022452"/>
    </source>
</evidence>
<comment type="subcellular location">
    <subcellularLocation>
        <location evidence="1 10">Cell outer membrane</location>
        <topology evidence="1 10">Multi-pass membrane protein</topology>
    </subcellularLocation>
</comment>
<keyword evidence="9 10" id="KW-0998">Cell outer membrane</keyword>
<dbReference type="KEGG" id="fax:FUAX_19870"/>
<evidence type="ECO:0000256" key="12">
    <source>
        <dbReference type="SAM" id="SignalP"/>
    </source>
</evidence>
<evidence type="ECO:0000259" key="13">
    <source>
        <dbReference type="SMART" id="SM00965"/>
    </source>
</evidence>
<dbReference type="SUPFAM" id="SSF49464">
    <property type="entry name" value="Carboxypeptidase regulatory domain-like"/>
    <property type="match status" value="1"/>
</dbReference>
<keyword evidence="12" id="KW-0732">Signal</keyword>
<evidence type="ECO:0000256" key="7">
    <source>
        <dbReference type="ARBA" id="ARBA00023077"/>
    </source>
</evidence>
<keyword evidence="15" id="KW-1185">Reference proteome</keyword>
<feature type="signal peptide" evidence="12">
    <location>
        <begin position="1"/>
        <end position="38"/>
    </location>
</feature>
<dbReference type="InterPro" id="IPR012910">
    <property type="entry name" value="Plug_dom"/>
</dbReference>
<keyword evidence="8 10" id="KW-0472">Membrane</keyword>
<accession>A0AAU9DB00</accession>
<sequence>MQKKLYNEIRRKTPSLKKSLIGLMIAGSVVCTSLPAHAFPQGGDEDKKITINVSSMSLEQIFEQVEKQSGLEFFHNSGIIDAKKKVSVSIKDLTLKQALDKLLLPHNVTYSIVGQRIVVKQRNEKKQTDKKVNLKGTVKDSKGEGIPGVNVTIKGKDGGAVTDVNGNYSLKASAGDVLIFSFVGFTTEEATVQPGKTVFDISMKEDVEELGEVVVTALGIKREKRALGYSVTELKSNEISSSSESNVLNAMAGKVAGLDITTSTTGSMSSSRVVLRGSSSIDGNNQALIVVDGVIFDNSNYSSAGNVDRGQGISDINPDNIESVTVLKGANAAALYGSKAANGVLVITTKKKLKSQGIGLEVRSGLTLKQAYVWPELQNTYGQGKSNIGQFAGMDDDGLPYIGGGTRDESWGPKMEGQPVHVYWLRDQPVRNYTAQPDNIKEPFRTGTTYDNNVALSYATDKATYFASFMYQKVNEYLETSEGEKYGGSLRVSEQITDKLSVDMKLTYTETSAKNRITGGNSGNSFNFLTRMPRSYQDSDIRMYEYPDSGQSWPTNFKDGDPVTFATTQWIGNIYWGLYNDKNFDDRRRITGNINATYAFNKNFSAMIRYGFDASDLEAHLVYAKQSRWGNYEGKYIYQENYNKNYTTDVLLTWQDDELVDRFSFSANAGASQYKTFAKFGNFTGQGFPSKDLELINTTSQKSFSYNEVEKMINSVYGSAQAGFDNTYFLDLTYRNDWSSTLNSDNNSYGYFSTTASAIFTEPLADILPAWFDFGKVRYSYAEVGNDTRPYEINRVYGSSIGPKGETSMYNPSKLPFYNLKPERVKSHEFGIDFRLLKGRLNFDLAAYKSNTFDQIIRGQPVSETSGYGSMSLNGGNIENRGIEILVSAVPVKTEHFEWNTSVAYTRNRSEVIDLPSGLESITMSSDNFARTVLKKGSSYLTIQGRDYLRNDAGKVVVDNNGIPMATTEYVDLGTVAPDFDITWRNNFRYKNLTLGFQIDARIGGDIYSRSNIDMNEQGTSKASLEGREAWIRSEQEREAANVSSGDWIPTGGNASMIGNSVFYDASLVGDDGIQVGGVANEGANARYARPDKFWDNMSWNRQIAGPVIEDGSYVKLRELSLGYSIPKSWANRLSLQAIDFSVVGRNLLLFYKGTEHYDPDSYQYDTVSNGRRGIETGYWPSARTVSFNVKFKL</sequence>
<dbReference type="EMBL" id="AP025314">
    <property type="protein sequence ID" value="BDD09555.1"/>
    <property type="molecule type" value="Genomic_DNA"/>
</dbReference>
<dbReference type="InterPro" id="IPR008969">
    <property type="entry name" value="CarboxyPept-like_regulatory"/>
</dbReference>
<dbReference type="Pfam" id="PF07660">
    <property type="entry name" value="STN"/>
    <property type="match status" value="1"/>
</dbReference>
<evidence type="ECO:0000256" key="6">
    <source>
        <dbReference type="ARBA" id="ARBA00023004"/>
    </source>
</evidence>
<dbReference type="InterPro" id="IPR036942">
    <property type="entry name" value="Beta-barrel_TonB_sf"/>
</dbReference>
<feature type="chain" id="PRO_5043986780" evidence="12">
    <location>
        <begin position="39"/>
        <end position="1194"/>
    </location>
</feature>
<evidence type="ECO:0000256" key="11">
    <source>
        <dbReference type="RuleBase" id="RU003357"/>
    </source>
</evidence>
<keyword evidence="3 10" id="KW-1134">Transmembrane beta strand</keyword>
<dbReference type="InterPro" id="IPR000531">
    <property type="entry name" value="Beta-barrel_TonB"/>
</dbReference>
<keyword evidence="6" id="KW-0408">Iron</keyword>
<dbReference type="GO" id="GO:0006826">
    <property type="term" value="P:iron ion transport"/>
    <property type="evidence" value="ECO:0007669"/>
    <property type="project" value="UniProtKB-KW"/>
</dbReference>
<proteinExistence type="inferred from homology"/>
<evidence type="ECO:0000313" key="14">
    <source>
        <dbReference type="EMBL" id="BDD09555.1"/>
    </source>
</evidence>
<dbReference type="SUPFAM" id="SSF56935">
    <property type="entry name" value="Porins"/>
    <property type="match status" value="1"/>
</dbReference>
<evidence type="ECO:0000256" key="8">
    <source>
        <dbReference type="ARBA" id="ARBA00023136"/>
    </source>
</evidence>
<dbReference type="PROSITE" id="PS52016">
    <property type="entry name" value="TONB_DEPENDENT_REC_3"/>
    <property type="match status" value="1"/>
</dbReference>
<comment type="similarity">
    <text evidence="10 11">Belongs to the TonB-dependent receptor family.</text>
</comment>
<dbReference type="RefSeq" id="WP_338391151.1">
    <property type="nucleotide sequence ID" value="NZ_AP025314.1"/>
</dbReference>
<dbReference type="InterPro" id="IPR011662">
    <property type="entry name" value="Secretin/TonB_short_N"/>
</dbReference>
<evidence type="ECO:0000256" key="10">
    <source>
        <dbReference type="PROSITE-ProRule" id="PRU01360"/>
    </source>
</evidence>
<evidence type="ECO:0000256" key="9">
    <source>
        <dbReference type="ARBA" id="ARBA00023237"/>
    </source>
</evidence>
<name>A0AAU9DB00_9BACT</name>
<organism evidence="14 15">
    <name type="scientific">Fulvitalea axinellae</name>
    <dbReference type="NCBI Taxonomy" id="1182444"/>
    <lineage>
        <taxon>Bacteria</taxon>
        <taxon>Pseudomonadati</taxon>
        <taxon>Bacteroidota</taxon>
        <taxon>Cytophagia</taxon>
        <taxon>Cytophagales</taxon>
        <taxon>Persicobacteraceae</taxon>
        <taxon>Fulvitalea</taxon>
    </lineage>
</organism>
<evidence type="ECO:0000256" key="5">
    <source>
        <dbReference type="ARBA" id="ARBA00022692"/>
    </source>
</evidence>
<dbReference type="Pfam" id="PF13715">
    <property type="entry name" value="CarbopepD_reg_2"/>
    <property type="match status" value="1"/>
</dbReference>
<gene>
    <name evidence="14" type="ORF">FUAX_19870</name>
</gene>
<evidence type="ECO:0000313" key="15">
    <source>
        <dbReference type="Proteomes" id="UP001348817"/>
    </source>
</evidence>
<protein>
    <submittedName>
        <fullName evidence="14">SusC/RagA family TonB-linked outer membrane protein</fullName>
    </submittedName>
</protein>
<keyword evidence="2 10" id="KW-0813">Transport</keyword>
<dbReference type="Pfam" id="PF00593">
    <property type="entry name" value="TonB_dep_Rec_b-barrel"/>
    <property type="match status" value="1"/>
</dbReference>